<gene>
    <name evidence="4" type="ORF">BU23DRAFT_660311</name>
</gene>
<evidence type="ECO:0000256" key="3">
    <source>
        <dbReference type="PROSITE-ProRule" id="PRU00023"/>
    </source>
</evidence>
<accession>A0A6A5UTB0</accession>
<dbReference type="PROSITE" id="PS50297">
    <property type="entry name" value="ANK_REP_REGION"/>
    <property type="match status" value="1"/>
</dbReference>
<dbReference type="PANTHER" id="PTHR24126:SF14">
    <property type="entry name" value="ANK_REP_REGION DOMAIN-CONTAINING PROTEIN"/>
    <property type="match status" value="1"/>
</dbReference>
<dbReference type="Gene3D" id="1.25.40.20">
    <property type="entry name" value="Ankyrin repeat-containing domain"/>
    <property type="match status" value="1"/>
</dbReference>
<dbReference type="PANTHER" id="PTHR24126">
    <property type="entry name" value="ANKYRIN REPEAT, PH AND SEC7 DOMAIN CONTAINING PROTEIN SECG-RELATED"/>
    <property type="match status" value="1"/>
</dbReference>
<organism evidence="4 5">
    <name type="scientific">Bimuria novae-zelandiae CBS 107.79</name>
    <dbReference type="NCBI Taxonomy" id="1447943"/>
    <lineage>
        <taxon>Eukaryota</taxon>
        <taxon>Fungi</taxon>
        <taxon>Dikarya</taxon>
        <taxon>Ascomycota</taxon>
        <taxon>Pezizomycotina</taxon>
        <taxon>Dothideomycetes</taxon>
        <taxon>Pleosporomycetidae</taxon>
        <taxon>Pleosporales</taxon>
        <taxon>Massarineae</taxon>
        <taxon>Didymosphaeriaceae</taxon>
        <taxon>Bimuria</taxon>
    </lineage>
</organism>
<evidence type="ECO:0000313" key="5">
    <source>
        <dbReference type="Proteomes" id="UP000800036"/>
    </source>
</evidence>
<dbReference type="InterPro" id="IPR036770">
    <property type="entry name" value="Ankyrin_rpt-contain_sf"/>
</dbReference>
<dbReference type="EMBL" id="ML976735">
    <property type="protein sequence ID" value="KAF1967209.1"/>
    <property type="molecule type" value="Genomic_DNA"/>
</dbReference>
<dbReference type="Pfam" id="PF12796">
    <property type="entry name" value="Ank_2"/>
    <property type="match status" value="1"/>
</dbReference>
<dbReference type="Proteomes" id="UP000800036">
    <property type="component" value="Unassembled WGS sequence"/>
</dbReference>
<keyword evidence="2 3" id="KW-0040">ANK repeat</keyword>
<evidence type="ECO:0000256" key="2">
    <source>
        <dbReference type="ARBA" id="ARBA00023043"/>
    </source>
</evidence>
<dbReference type="OrthoDB" id="1722345at2759"/>
<keyword evidence="1" id="KW-0677">Repeat</keyword>
<dbReference type="PROSITE" id="PS50088">
    <property type="entry name" value="ANK_REPEAT"/>
    <property type="match status" value="1"/>
</dbReference>
<keyword evidence="5" id="KW-1185">Reference proteome</keyword>
<evidence type="ECO:0000256" key="1">
    <source>
        <dbReference type="ARBA" id="ARBA00022737"/>
    </source>
</evidence>
<name>A0A6A5UTB0_9PLEO</name>
<sequence length="277" mass="30063">MTQIGLENGPNYLTYAVVQNQRDPALAVYANACASNNVPSALSLSTNLDTGTVTFGLNIAVQRGHLELARQLLNAGAEWDAFTIEYALAPSTHMVVGHNDEACIQYLLERGANPSFGPKRRAPGHITEHRAVMNSGSILTKAAMECSPEIFALLRSHGSDLSHDGTIPLHCAAGHPLSRDGTSRIPMLEYLVDELGIDVNAMDDAIKIYDQGQGQTGTPLYYAVKCGHFEEVKWLLDRGADPDLKTTWGGYSARDQAKILPPGHAIRVLFEDLQPKT</sequence>
<dbReference type="InterPro" id="IPR002110">
    <property type="entry name" value="Ankyrin_rpt"/>
</dbReference>
<dbReference type="AlphaFoldDB" id="A0A6A5UTB0"/>
<feature type="repeat" description="ANK" evidence="3">
    <location>
        <begin position="215"/>
        <end position="247"/>
    </location>
</feature>
<protein>
    <submittedName>
        <fullName evidence="4">Ankyrin</fullName>
    </submittedName>
</protein>
<dbReference type="SUPFAM" id="SSF48403">
    <property type="entry name" value="Ankyrin repeat"/>
    <property type="match status" value="1"/>
</dbReference>
<evidence type="ECO:0000313" key="4">
    <source>
        <dbReference type="EMBL" id="KAF1967209.1"/>
    </source>
</evidence>
<reference evidence="4" key="1">
    <citation type="journal article" date="2020" name="Stud. Mycol.">
        <title>101 Dothideomycetes genomes: a test case for predicting lifestyles and emergence of pathogens.</title>
        <authorList>
            <person name="Haridas S."/>
            <person name="Albert R."/>
            <person name="Binder M."/>
            <person name="Bloem J."/>
            <person name="Labutti K."/>
            <person name="Salamov A."/>
            <person name="Andreopoulos B."/>
            <person name="Baker S."/>
            <person name="Barry K."/>
            <person name="Bills G."/>
            <person name="Bluhm B."/>
            <person name="Cannon C."/>
            <person name="Castanera R."/>
            <person name="Culley D."/>
            <person name="Daum C."/>
            <person name="Ezra D."/>
            <person name="Gonzalez J."/>
            <person name="Henrissat B."/>
            <person name="Kuo A."/>
            <person name="Liang C."/>
            <person name="Lipzen A."/>
            <person name="Lutzoni F."/>
            <person name="Magnuson J."/>
            <person name="Mondo S."/>
            <person name="Nolan M."/>
            <person name="Ohm R."/>
            <person name="Pangilinan J."/>
            <person name="Park H.-J."/>
            <person name="Ramirez L."/>
            <person name="Alfaro M."/>
            <person name="Sun H."/>
            <person name="Tritt A."/>
            <person name="Yoshinaga Y."/>
            <person name="Zwiers L.-H."/>
            <person name="Turgeon B."/>
            <person name="Goodwin S."/>
            <person name="Spatafora J."/>
            <person name="Crous P."/>
            <person name="Grigoriev I."/>
        </authorList>
    </citation>
    <scope>NUCLEOTIDE SEQUENCE</scope>
    <source>
        <strain evidence="4">CBS 107.79</strain>
    </source>
</reference>
<dbReference type="Pfam" id="PF13857">
    <property type="entry name" value="Ank_5"/>
    <property type="match status" value="1"/>
</dbReference>
<proteinExistence type="predicted"/>
<dbReference type="SMART" id="SM00248">
    <property type="entry name" value="ANK"/>
    <property type="match status" value="5"/>
</dbReference>